<evidence type="ECO:0000256" key="3">
    <source>
        <dbReference type="ARBA" id="ARBA00022449"/>
    </source>
</evidence>
<dbReference type="GO" id="GO:0015297">
    <property type="term" value="F:antiporter activity"/>
    <property type="evidence" value="ECO:0007669"/>
    <property type="project" value="UniProtKB-KW"/>
</dbReference>
<dbReference type="OrthoDB" id="9810860at2"/>
<dbReference type="PANTHER" id="PTHR32507">
    <property type="entry name" value="NA(+)/H(+) ANTIPORTER 1"/>
    <property type="match status" value="1"/>
</dbReference>
<feature type="transmembrane region" description="Helical" evidence="9">
    <location>
        <begin position="61"/>
        <end position="79"/>
    </location>
</feature>
<sequence>MEKAYLVLAWLGLAIFLYSIAIRQLKRAEFTGPMWFVLFGCALGWYFQGSLSLRLESLREFLPLVELILAIFLFSDAAKTRLRVLLHSYQLPLLLLLALPLTMGLAALGAHWLLSLPWLAGLILAIMLTPTDAALCQSFIQDKQVPAKLREAINVESGLNDGLCVPVFLFLLSSSLHTQAPSGHSLLMLFLQEVGIALAVALVLTITAVWLIKLTYRHHFFAAKSSPFLFIGIAIAIFSLTQLLGGSGFIAVFISGLLFDYGFRDAFKDKLIEESEQIAELAAYILWVIFGISASVLLFTTFEWQIWLYALLAVVVFRFIPVMVLLMPTRLDWRAQVTLAWFGPKGLASVVLSLMLLGSNLAYSLLLTKITAATVLLSIFIFGVSGHLAGSFLTKKQQ</sequence>
<evidence type="ECO:0000313" key="12">
    <source>
        <dbReference type="Proteomes" id="UP000310249"/>
    </source>
</evidence>
<evidence type="ECO:0000256" key="6">
    <source>
        <dbReference type="ARBA" id="ARBA00022989"/>
    </source>
</evidence>
<feature type="domain" description="Cation/H+ exchanger transmembrane" evidence="10">
    <location>
        <begin position="17"/>
        <end position="385"/>
    </location>
</feature>
<accession>A0A5S3WSU4</accession>
<evidence type="ECO:0000256" key="7">
    <source>
        <dbReference type="ARBA" id="ARBA00023065"/>
    </source>
</evidence>
<dbReference type="AlphaFoldDB" id="A0A5S3WSU4"/>
<feature type="transmembrane region" description="Helical" evidence="9">
    <location>
        <begin position="347"/>
        <end position="366"/>
    </location>
</feature>
<evidence type="ECO:0000256" key="1">
    <source>
        <dbReference type="ARBA" id="ARBA00004651"/>
    </source>
</evidence>
<feature type="transmembrane region" description="Helical" evidence="9">
    <location>
        <begin position="118"/>
        <end position="140"/>
    </location>
</feature>
<dbReference type="EMBL" id="PNCI01000008">
    <property type="protein sequence ID" value="TMP31502.1"/>
    <property type="molecule type" value="Genomic_DNA"/>
</dbReference>
<feature type="transmembrane region" description="Helical" evidence="9">
    <location>
        <begin position="372"/>
        <end position="393"/>
    </location>
</feature>
<dbReference type="Pfam" id="PF00999">
    <property type="entry name" value="Na_H_Exchanger"/>
    <property type="match status" value="1"/>
</dbReference>
<organism evidence="11 12">
    <name type="scientific">Pseudoalteromonas rubra</name>
    <dbReference type="NCBI Taxonomy" id="43658"/>
    <lineage>
        <taxon>Bacteria</taxon>
        <taxon>Pseudomonadati</taxon>
        <taxon>Pseudomonadota</taxon>
        <taxon>Gammaproteobacteria</taxon>
        <taxon>Alteromonadales</taxon>
        <taxon>Pseudoalteromonadaceae</taxon>
        <taxon>Pseudoalteromonas</taxon>
    </lineage>
</organism>
<keyword evidence="4" id="KW-1003">Cell membrane</keyword>
<feature type="transmembrane region" description="Helical" evidence="9">
    <location>
        <begin position="306"/>
        <end position="326"/>
    </location>
</feature>
<keyword evidence="7" id="KW-0406">Ion transport</keyword>
<evidence type="ECO:0000259" key="10">
    <source>
        <dbReference type="Pfam" id="PF00999"/>
    </source>
</evidence>
<comment type="subcellular location">
    <subcellularLocation>
        <location evidence="1">Cell membrane</location>
        <topology evidence="1">Multi-pass membrane protein</topology>
    </subcellularLocation>
</comment>
<dbReference type="InterPro" id="IPR006153">
    <property type="entry name" value="Cation/H_exchanger_TM"/>
</dbReference>
<comment type="caution">
    <text evidence="11">The sequence shown here is derived from an EMBL/GenBank/DDBJ whole genome shotgun (WGS) entry which is preliminary data.</text>
</comment>
<dbReference type="GO" id="GO:1902600">
    <property type="term" value="P:proton transmembrane transport"/>
    <property type="evidence" value="ECO:0007669"/>
    <property type="project" value="InterPro"/>
</dbReference>
<feature type="transmembrane region" description="Helical" evidence="9">
    <location>
        <begin position="91"/>
        <end position="112"/>
    </location>
</feature>
<feature type="transmembrane region" description="Helical" evidence="9">
    <location>
        <begin position="34"/>
        <end position="55"/>
    </location>
</feature>
<protein>
    <submittedName>
        <fullName evidence="11">Sodium:proton antiporter</fullName>
    </submittedName>
</protein>
<dbReference type="RefSeq" id="WP_138550767.1">
    <property type="nucleotide sequence ID" value="NZ_PNCH01000014.1"/>
</dbReference>
<name>A0A5S3WSU4_9GAMM</name>
<keyword evidence="5 9" id="KW-0812">Transmembrane</keyword>
<evidence type="ECO:0000256" key="4">
    <source>
        <dbReference type="ARBA" id="ARBA00022475"/>
    </source>
</evidence>
<feature type="transmembrane region" description="Helical" evidence="9">
    <location>
        <begin position="228"/>
        <end position="261"/>
    </location>
</feature>
<dbReference type="Proteomes" id="UP000310249">
    <property type="component" value="Unassembled WGS sequence"/>
</dbReference>
<keyword evidence="3" id="KW-0050">Antiport</keyword>
<feature type="transmembrane region" description="Helical" evidence="9">
    <location>
        <begin position="281"/>
        <end position="300"/>
    </location>
</feature>
<evidence type="ECO:0000256" key="2">
    <source>
        <dbReference type="ARBA" id="ARBA00022448"/>
    </source>
</evidence>
<keyword evidence="6 9" id="KW-1133">Transmembrane helix</keyword>
<keyword evidence="8 9" id="KW-0472">Membrane</keyword>
<keyword evidence="2" id="KW-0813">Transport</keyword>
<evidence type="ECO:0000313" key="11">
    <source>
        <dbReference type="EMBL" id="TMP31502.1"/>
    </source>
</evidence>
<reference evidence="11 12" key="1">
    <citation type="submission" date="2018-01" db="EMBL/GenBank/DDBJ databases">
        <authorList>
            <person name="Paulsen S."/>
            <person name="Gram L.K."/>
        </authorList>
    </citation>
    <scope>NUCLEOTIDE SEQUENCE [LARGE SCALE GENOMIC DNA]</scope>
    <source>
        <strain evidence="11 12">S2676</strain>
    </source>
</reference>
<dbReference type="Gene3D" id="1.20.1530.20">
    <property type="match status" value="1"/>
</dbReference>
<proteinExistence type="predicted"/>
<gene>
    <name evidence="11" type="ORF">CWB99_04420</name>
</gene>
<dbReference type="GO" id="GO:0005886">
    <property type="term" value="C:plasma membrane"/>
    <property type="evidence" value="ECO:0007669"/>
    <property type="project" value="UniProtKB-SubCell"/>
</dbReference>
<dbReference type="InterPro" id="IPR038770">
    <property type="entry name" value="Na+/solute_symporter_sf"/>
</dbReference>
<evidence type="ECO:0000256" key="5">
    <source>
        <dbReference type="ARBA" id="ARBA00022692"/>
    </source>
</evidence>
<evidence type="ECO:0000256" key="8">
    <source>
        <dbReference type="ARBA" id="ARBA00023136"/>
    </source>
</evidence>
<evidence type="ECO:0000256" key="9">
    <source>
        <dbReference type="SAM" id="Phobius"/>
    </source>
</evidence>
<feature type="transmembrane region" description="Helical" evidence="9">
    <location>
        <begin position="194"/>
        <end position="216"/>
    </location>
</feature>
<feature type="transmembrane region" description="Helical" evidence="9">
    <location>
        <begin position="6"/>
        <end position="22"/>
    </location>
</feature>
<reference evidence="12" key="2">
    <citation type="submission" date="2019-06" db="EMBL/GenBank/DDBJ databases">
        <title>Co-occurence of chitin degradation, pigmentation and bioactivity in marine Pseudoalteromonas.</title>
        <authorList>
            <person name="Sonnenschein E.C."/>
            <person name="Bech P.K."/>
        </authorList>
    </citation>
    <scope>NUCLEOTIDE SEQUENCE [LARGE SCALE GENOMIC DNA]</scope>
    <source>
        <strain evidence="12">S2676</strain>
    </source>
</reference>
<dbReference type="PANTHER" id="PTHR32507:SF8">
    <property type="entry name" value="CNH1P"/>
    <property type="match status" value="1"/>
</dbReference>